<dbReference type="GO" id="GO:0005737">
    <property type="term" value="C:cytoplasm"/>
    <property type="evidence" value="ECO:0007669"/>
    <property type="project" value="TreeGrafter"/>
</dbReference>
<proteinExistence type="predicted"/>
<evidence type="ECO:0000313" key="1">
    <source>
        <dbReference type="EMBL" id="CAE4573037.1"/>
    </source>
</evidence>
<protein>
    <submittedName>
        <fullName evidence="1">Uncharacterized protein</fullName>
    </submittedName>
</protein>
<dbReference type="PANTHER" id="PTHR11265:SF0">
    <property type="entry name" value="12S RRNA N4-METHYLCYTIDINE METHYLTRANSFERASE"/>
    <property type="match status" value="1"/>
</dbReference>
<gene>
    <name evidence="1" type="ORF">AMON00008_LOCUS12656</name>
</gene>
<dbReference type="SUPFAM" id="SSF53335">
    <property type="entry name" value="S-adenosyl-L-methionine-dependent methyltransferases"/>
    <property type="match status" value="1"/>
</dbReference>
<dbReference type="Gene3D" id="3.40.50.150">
    <property type="entry name" value="Vaccinia Virus protein VP39"/>
    <property type="match status" value="1"/>
</dbReference>
<dbReference type="InterPro" id="IPR029063">
    <property type="entry name" value="SAM-dependent_MTases_sf"/>
</dbReference>
<dbReference type="EMBL" id="HBNR01019105">
    <property type="protein sequence ID" value="CAE4573037.1"/>
    <property type="molecule type" value="Transcribed_RNA"/>
</dbReference>
<dbReference type="Pfam" id="PF01795">
    <property type="entry name" value="Methyltransf_5"/>
    <property type="match status" value="1"/>
</dbReference>
<reference evidence="1" key="1">
    <citation type="submission" date="2021-01" db="EMBL/GenBank/DDBJ databases">
        <authorList>
            <person name="Corre E."/>
            <person name="Pelletier E."/>
            <person name="Niang G."/>
            <person name="Scheremetjew M."/>
            <person name="Finn R."/>
            <person name="Kale V."/>
            <person name="Holt S."/>
            <person name="Cochrane G."/>
            <person name="Meng A."/>
            <person name="Brown T."/>
            <person name="Cohen L."/>
        </authorList>
    </citation>
    <scope>NUCLEOTIDE SEQUENCE</scope>
    <source>
        <strain evidence="1">CCMP3105</strain>
    </source>
</reference>
<name>A0A7S4UJY2_9DINO</name>
<dbReference type="PANTHER" id="PTHR11265">
    <property type="entry name" value="S-ADENOSYL-METHYLTRANSFERASE MRAW"/>
    <property type="match status" value="1"/>
</dbReference>
<dbReference type="AlphaFoldDB" id="A0A7S4UJY2"/>
<accession>A0A7S4UJY2</accession>
<organism evidence="1">
    <name type="scientific">Alexandrium monilatum</name>
    <dbReference type="NCBI Taxonomy" id="311494"/>
    <lineage>
        <taxon>Eukaryota</taxon>
        <taxon>Sar</taxon>
        <taxon>Alveolata</taxon>
        <taxon>Dinophyceae</taxon>
        <taxon>Gonyaulacales</taxon>
        <taxon>Pyrocystaceae</taxon>
        <taxon>Alexandrium</taxon>
    </lineage>
</organism>
<dbReference type="GO" id="GO:0070475">
    <property type="term" value="P:rRNA base methylation"/>
    <property type="evidence" value="ECO:0007669"/>
    <property type="project" value="TreeGrafter"/>
</dbReference>
<dbReference type="InterPro" id="IPR002903">
    <property type="entry name" value="RsmH"/>
</dbReference>
<sequence>MEPGAALQEGGSSSGEEEACVFDGLGSDPLHAALLCKEAMDHLMALGPDGLYVDCTFGAGGHSRAILARLSPHGRLLAMDVDGLAMARAQQLAASDGRLSVLRRRGCGCPH</sequence>
<dbReference type="GO" id="GO:0071424">
    <property type="term" value="F:rRNA (cytosine-N4-)-methyltransferase activity"/>
    <property type="evidence" value="ECO:0007669"/>
    <property type="project" value="TreeGrafter"/>
</dbReference>